<dbReference type="EMBL" id="AP014568">
    <property type="protein sequence ID" value="BAO81115.1"/>
    <property type="molecule type" value="Genomic_DNA"/>
</dbReference>
<evidence type="ECO:0000259" key="2">
    <source>
        <dbReference type="PROSITE" id="PS51746"/>
    </source>
</evidence>
<dbReference type="PROSITE" id="PS51746">
    <property type="entry name" value="PPM_2"/>
    <property type="match status" value="1"/>
</dbReference>
<dbReference type="KEGG" id="cbaa:SRAA_1261"/>
<dbReference type="InterPro" id="IPR036457">
    <property type="entry name" value="PPM-type-like_dom_sf"/>
</dbReference>
<name>A0A060NJ66_9BURK</name>
<dbReference type="HOGENOM" id="CLU_034545_5_0_4"/>
<dbReference type="Gene3D" id="3.60.40.10">
    <property type="entry name" value="PPM-type phosphatase domain"/>
    <property type="match status" value="1"/>
</dbReference>
<evidence type="ECO:0000313" key="3">
    <source>
        <dbReference type="EMBL" id="BAO81115.1"/>
    </source>
</evidence>
<dbReference type="Proteomes" id="UP000067461">
    <property type="component" value="Chromosome"/>
</dbReference>
<accession>A0A060NJ66</accession>
<dbReference type="AlphaFoldDB" id="A0A060NJ66"/>
<dbReference type="STRING" id="1458425.SRAA_1261"/>
<evidence type="ECO:0000256" key="1">
    <source>
        <dbReference type="SAM" id="MobiDB-lite"/>
    </source>
</evidence>
<dbReference type="SUPFAM" id="SSF81606">
    <property type="entry name" value="PP2C-like"/>
    <property type="match status" value="1"/>
</dbReference>
<sequence>MKFSVFQASSQGGRDDNEDRLGYTYTHEAILLTLADGMGGYSGGEQAAEIAVRVFTQSFLAQARPRLAHPPAFLQQTLLQANRAIVDYARSNDLSEQPRTTLVAALLQDGQLWAVHAGDSRLYGLRAERVWFRTRDHSFQDKPELFQQPSRLANRNLLFTCLGSQSTPLFDHTGPLALQAGDQLLLCSDGLWSTQSDADLVAALQGRALRHSVPALVRQALHKAGPRSDNVSLLALQWGGDGAAATGPGVAQADLFEGSSISSFGQVVDLGPDAQPTPGEGDDVFDLERIEQSIDEINAAIRRTALRRNRP</sequence>
<evidence type="ECO:0000313" key="4">
    <source>
        <dbReference type="Proteomes" id="UP000067461"/>
    </source>
</evidence>
<keyword evidence="4" id="KW-1185">Reference proteome</keyword>
<feature type="compositionally biased region" description="Polar residues" evidence="1">
    <location>
        <begin position="1"/>
        <end position="12"/>
    </location>
</feature>
<proteinExistence type="predicted"/>
<reference evidence="3 4" key="1">
    <citation type="journal article" date="2014" name="Nat. Commun.">
        <title>Physiological and genomic features of highly alkaliphilic hydrogen-utilizing Betaproteobacteria from a continental serpentinizing site.</title>
        <authorList>
            <person name="Suzuki S."/>
            <person name="Kuenen J.G."/>
            <person name="Schipper K."/>
            <person name="van der Velde S."/>
            <person name="Ishii S."/>
            <person name="Wu A."/>
            <person name="Sorokin D.Y."/>
            <person name="Tenney A."/>
            <person name="Meng X.Y."/>
            <person name="Morrill P.L."/>
            <person name="Kamagata Y."/>
            <person name="Muyzer G."/>
            <person name="Nealson K.H."/>
        </authorList>
    </citation>
    <scope>NUCLEOTIDE SEQUENCE [LARGE SCALE GENOMIC DNA]</scope>
    <source>
        <strain evidence="3 4">A1</strain>
    </source>
</reference>
<gene>
    <name evidence="3" type="ORF">SRAA_1261</name>
</gene>
<dbReference type="OrthoDB" id="9801841at2"/>
<dbReference type="RefSeq" id="WP_045531528.1">
    <property type="nucleotide sequence ID" value="NZ_AP014568.1"/>
</dbReference>
<dbReference type="CDD" id="cd00143">
    <property type="entry name" value="PP2Cc"/>
    <property type="match status" value="1"/>
</dbReference>
<feature type="region of interest" description="Disordered" evidence="1">
    <location>
        <begin position="1"/>
        <end position="20"/>
    </location>
</feature>
<dbReference type="SMART" id="SM00331">
    <property type="entry name" value="PP2C_SIG"/>
    <property type="match status" value="1"/>
</dbReference>
<protein>
    <submittedName>
        <fullName evidence="3">Serine/threonine protein phosphatase</fullName>
    </submittedName>
</protein>
<feature type="domain" description="PPM-type phosphatase" evidence="2">
    <location>
        <begin position="4"/>
        <end position="238"/>
    </location>
</feature>
<dbReference type="Pfam" id="PF13672">
    <property type="entry name" value="PP2C_2"/>
    <property type="match status" value="1"/>
</dbReference>
<dbReference type="InterPro" id="IPR001932">
    <property type="entry name" value="PPM-type_phosphatase-like_dom"/>
</dbReference>
<organism evidence="3 4">
    <name type="scientific">Serpentinimonas raichei</name>
    <dbReference type="NCBI Taxonomy" id="1458425"/>
    <lineage>
        <taxon>Bacteria</taxon>
        <taxon>Pseudomonadati</taxon>
        <taxon>Pseudomonadota</taxon>
        <taxon>Betaproteobacteria</taxon>
        <taxon>Burkholderiales</taxon>
        <taxon>Comamonadaceae</taxon>
        <taxon>Serpentinimonas</taxon>
    </lineage>
</organism>
<dbReference type="SMART" id="SM00332">
    <property type="entry name" value="PP2Cc"/>
    <property type="match status" value="1"/>
</dbReference>